<evidence type="ECO:0000256" key="3">
    <source>
        <dbReference type="RuleBase" id="RU000363"/>
    </source>
</evidence>
<dbReference type="FunFam" id="3.40.50.720:FF:000047">
    <property type="entry name" value="NADP-dependent L-serine/L-allo-threonine dehydrogenase"/>
    <property type="match status" value="1"/>
</dbReference>
<evidence type="ECO:0000313" key="5">
    <source>
        <dbReference type="Proteomes" id="UP001061958"/>
    </source>
</evidence>
<dbReference type="InterPro" id="IPR036291">
    <property type="entry name" value="NAD(P)-bd_dom_sf"/>
</dbReference>
<sequence length="249" mass="27108">MERWQGKVAVVTGASAGIGKAIALSFVQSGLKVAALARRKEKLDQLASETKGLRGELFPLAVDIRDEASLLQAFEKIRNKWNTVHILVNNAGIGRDAPLLSGSSSDWREMFDTNVLALMVATKEAMQQLKQNHSEGHIFHIGSMSGHRVPPGNMGCYAATKHAVKALAMGLRNEIKTQNLPVRVTLISPGFVETEFEVARAGEEAAKEFYAKTACLTSQDVANAVLYALAAPSHVDVNDIWMRPTPQKF</sequence>
<dbReference type="AlphaFoldDB" id="A0A9C7Q2Q2"/>
<dbReference type="Proteomes" id="UP001061958">
    <property type="component" value="Unassembled WGS sequence"/>
</dbReference>
<keyword evidence="2" id="KW-0560">Oxidoreductase</keyword>
<evidence type="ECO:0000256" key="1">
    <source>
        <dbReference type="ARBA" id="ARBA00006484"/>
    </source>
</evidence>
<dbReference type="PANTHER" id="PTHR43115">
    <property type="entry name" value="DEHYDROGENASE/REDUCTASE SDR FAMILY MEMBER 11"/>
    <property type="match status" value="1"/>
</dbReference>
<protein>
    <submittedName>
        <fullName evidence="4">Uncharacterized protein</fullName>
    </submittedName>
</protein>
<dbReference type="Gene3D" id="3.40.50.720">
    <property type="entry name" value="NAD(P)-binding Rossmann-like Domain"/>
    <property type="match status" value="1"/>
</dbReference>
<dbReference type="InterPro" id="IPR002347">
    <property type="entry name" value="SDR_fam"/>
</dbReference>
<reference evidence="4" key="1">
    <citation type="journal article" date="2022" name="Proc. Natl. Acad. Sci. U.S.A.">
        <title>Life cycle and functional genomics of the unicellular red alga Galdieria for elucidating algal and plant evolution and industrial use.</title>
        <authorList>
            <person name="Hirooka S."/>
            <person name="Itabashi T."/>
            <person name="Ichinose T.M."/>
            <person name="Onuma R."/>
            <person name="Fujiwara T."/>
            <person name="Yamashita S."/>
            <person name="Jong L.W."/>
            <person name="Tomita R."/>
            <person name="Iwane A.H."/>
            <person name="Miyagishima S.Y."/>
        </authorList>
    </citation>
    <scope>NUCLEOTIDE SEQUENCE</scope>
    <source>
        <strain evidence="4">NBRC 102759</strain>
    </source>
</reference>
<dbReference type="PRINTS" id="PR00081">
    <property type="entry name" value="GDHRDH"/>
</dbReference>
<dbReference type="SUPFAM" id="SSF51735">
    <property type="entry name" value="NAD(P)-binding Rossmann-fold domains"/>
    <property type="match status" value="1"/>
</dbReference>
<reference evidence="4" key="2">
    <citation type="submission" date="2022-01" db="EMBL/GenBank/DDBJ databases">
        <authorList>
            <person name="Hirooka S."/>
            <person name="Miyagishima S.Y."/>
        </authorList>
    </citation>
    <scope>NUCLEOTIDE SEQUENCE</scope>
    <source>
        <strain evidence="4">NBRC 102759</strain>
    </source>
</reference>
<dbReference type="GO" id="GO:0016616">
    <property type="term" value="F:oxidoreductase activity, acting on the CH-OH group of donors, NAD or NADP as acceptor"/>
    <property type="evidence" value="ECO:0007669"/>
    <property type="project" value="UniProtKB-ARBA"/>
</dbReference>
<evidence type="ECO:0000256" key="2">
    <source>
        <dbReference type="ARBA" id="ARBA00023002"/>
    </source>
</evidence>
<dbReference type="PANTHER" id="PTHR43115:SF4">
    <property type="entry name" value="DEHYDROGENASE_REDUCTASE SDR FAMILY MEMBER 11"/>
    <property type="match status" value="1"/>
</dbReference>
<dbReference type="EMBL" id="BQMJ01000054">
    <property type="protein sequence ID" value="GJQ14386.1"/>
    <property type="molecule type" value="Genomic_DNA"/>
</dbReference>
<proteinExistence type="inferred from homology"/>
<dbReference type="OrthoDB" id="1933717at2759"/>
<comment type="caution">
    <text evidence="4">The sequence shown here is derived from an EMBL/GenBank/DDBJ whole genome shotgun (WGS) entry which is preliminary data.</text>
</comment>
<accession>A0A9C7Q2Q2</accession>
<gene>
    <name evidence="4" type="ORF">GpartN1_g6177.t1</name>
</gene>
<organism evidence="4 5">
    <name type="scientific">Galdieria partita</name>
    <dbReference type="NCBI Taxonomy" id="83374"/>
    <lineage>
        <taxon>Eukaryota</taxon>
        <taxon>Rhodophyta</taxon>
        <taxon>Bangiophyceae</taxon>
        <taxon>Galdieriales</taxon>
        <taxon>Galdieriaceae</taxon>
        <taxon>Galdieria</taxon>
    </lineage>
</organism>
<evidence type="ECO:0000313" key="4">
    <source>
        <dbReference type="EMBL" id="GJQ14386.1"/>
    </source>
</evidence>
<keyword evidence="5" id="KW-1185">Reference proteome</keyword>
<comment type="similarity">
    <text evidence="1 3">Belongs to the short-chain dehydrogenases/reductases (SDR) family.</text>
</comment>
<name>A0A9C7Q2Q2_9RHOD</name>
<dbReference type="Pfam" id="PF00106">
    <property type="entry name" value="adh_short"/>
    <property type="match status" value="1"/>
</dbReference>
<dbReference type="PRINTS" id="PR00080">
    <property type="entry name" value="SDRFAMILY"/>
</dbReference>